<dbReference type="GO" id="GO:0005886">
    <property type="term" value="C:plasma membrane"/>
    <property type="evidence" value="ECO:0007669"/>
    <property type="project" value="UniProtKB-SubCell"/>
</dbReference>
<evidence type="ECO:0000256" key="1">
    <source>
        <dbReference type="ARBA" id="ARBA00001946"/>
    </source>
</evidence>
<keyword evidence="21" id="KW-1185">Reference proteome</keyword>
<dbReference type="RefSeq" id="WP_099274506.1">
    <property type="nucleotide sequence ID" value="NZ_KZ304952.1"/>
</dbReference>
<comment type="catalytic activity">
    <reaction evidence="17 19">
        <text>alpha-ribazole + adenosylcob(III)inamide-GDP = adenosylcob(III)alamin + GMP + H(+)</text>
        <dbReference type="Rhea" id="RHEA:16049"/>
        <dbReference type="ChEBI" id="CHEBI:10329"/>
        <dbReference type="ChEBI" id="CHEBI:15378"/>
        <dbReference type="ChEBI" id="CHEBI:18408"/>
        <dbReference type="ChEBI" id="CHEBI:58115"/>
        <dbReference type="ChEBI" id="CHEBI:60487"/>
        <dbReference type="EC" id="2.7.8.26"/>
    </reaction>
</comment>
<evidence type="ECO:0000256" key="9">
    <source>
        <dbReference type="ARBA" id="ARBA00022679"/>
    </source>
</evidence>
<dbReference type="GO" id="GO:0008818">
    <property type="term" value="F:cobalamin 5'-phosphate synthase activity"/>
    <property type="evidence" value="ECO:0007669"/>
    <property type="project" value="UniProtKB-UniRule"/>
</dbReference>
<dbReference type="UniPathway" id="UPA00148">
    <property type="reaction ID" value="UER00238"/>
</dbReference>
<keyword evidence="10 19" id="KW-0812">Transmembrane</keyword>
<evidence type="ECO:0000256" key="12">
    <source>
        <dbReference type="ARBA" id="ARBA00022989"/>
    </source>
</evidence>
<dbReference type="Pfam" id="PF02654">
    <property type="entry name" value="CobS"/>
    <property type="match status" value="1"/>
</dbReference>
<keyword evidence="7 19" id="KW-1003">Cell membrane</keyword>
<gene>
    <name evidence="19 20" type="primary">cobS</name>
    <name evidence="20" type="ORF">CJ301_03935</name>
</gene>
<keyword evidence="8 19" id="KW-0169">Cobalamin biosynthesis</keyword>
<comment type="subcellular location">
    <subcellularLocation>
        <location evidence="2 19">Cell membrane</location>
        <topology evidence="2 19">Multi-pass membrane protein</topology>
    </subcellularLocation>
</comment>
<evidence type="ECO:0000256" key="6">
    <source>
        <dbReference type="ARBA" id="ARBA00015850"/>
    </source>
</evidence>
<feature type="transmembrane region" description="Helical" evidence="19">
    <location>
        <begin position="29"/>
        <end position="53"/>
    </location>
</feature>
<evidence type="ECO:0000256" key="4">
    <source>
        <dbReference type="ARBA" id="ARBA00010561"/>
    </source>
</evidence>
<name>A0A2G1MJC9_9RHOB</name>
<evidence type="ECO:0000256" key="2">
    <source>
        <dbReference type="ARBA" id="ARBA00004651"/>
    </source>
</evidence>
<sequence>MFKALRAAFGLLTRLPVRPAPLDPEAVWAFPLAGLVVGAIAALVQGAALALGLPAGPAAALALTVLILLTGGLHEDGLADCADGLWGGFERAGRLEIMRDSRVGSYGVLAIGTMLLIRWSCLVVAGPWGLVIAAVLSRATMVWPMSRLPHAREDGLARLSGRPSGRAMALTAGVAVLLVLPLAGWSLIWLLPAVALAGHCAAMIARAKIGGQTGDILGGTQQLAEMAALLVLATLV</sequence>
<reference evidence="20 21" key="1">
    <citation type="submission" date="2017-08" db="EMBL/GenBank/DDBJ databases">
        <title>Draft Genome Sequence of Loktanella cinnabarina Strain XM1, Isolated from Coastal Surface Water.</title>
        <authorList>
            <person name="Ma R."/>
            <person name="Wang J."/>
            <person name="Wang Q."/>
            <person name="Ma Z."/>
            <person name="Li J."/>
            <person name="Chen L."/>
        </authorList>
    </citation>
    <scope>NUCLEOTIDE SEQUENCE [LARGE SCALE GENOMIC DNA]</scope>
    <source>
        <strain evidence="20 21">XM1</strain>
    </source>
</reference>
<evidence type="ECO:0000256" key="19">
    <source>
        <dbReference type="HAMAP-Rule" id="MF_00719"/>
    </source>
</evidence>
<dbReference type="InterPro" id="IPR003805">
    <property type="entry name" value="CobS"/>
</dbReference>
<evidence type="ECO:0000256" key="16">
    <source>
        <dbReference type="ARBA" id="ARBA00032853"/>
    </source>
</evidence>
<feature type="transmembrane region" description="Helical" evidence="19">
    <location>
        <begin position="126"/>
        <end position="146"/>
    </location>
</feature>
<keyword evidence="9 19" id="KW-0808">Transferase</keyword>
<keyword evidence="12 19" id="KW-1133">Transmembrane helix</keyword>
<dbReference type="EMBL" id="NQWH01000004">
    <property type="protein sequence ID" value="PHP28858.1"/>
    <property type="molecule type" value="Genomic_DNA"/>
</dbReference>
<dbReference type="OrthoDB" id="9794626at2"/>
<evidence type="ECO:0000313" key="21">
    <source>
        <dbReference type="Proteomes" id="UP000221860"/>
    </source>
</evidence>
<dbReference type="PANTHER" id="PTHR34148:SF1">
    <property type="entry name" value="ADENOSYLCOBINAMIDE-GDP RIBAZOLETRANSFERASE"/>
    <property type="match status" value="1"/>
</dbReference>
<evidence type="ECO:0000256" key="11">
    <source>
        <dbReference type="ARBA" id="ARBA00022842"/>
    </source>
</evidence>
<evidence type="ECO:0000256" key="8">
    <source>
        <dbReference type="ARBA" id="ARBA00022573"/>
    </source>
</evidence>
<dbReference type="GO" id="GO:0051073">
    <property type="term" value="F:adenosylcobinamide-GDP ribazoletransferase activity"/>
    <property type="evidence" value="ECO:0007669"/>
    <property type="project" value="UniProtKB-UniRule"/>
</dbReference>
<keyword evidence="11 19" id="KW-0460">Magnesium</keyword>
<feature type="transmembrane region" description="Helical" evidence="19">
    <location>
        <begin position="167"/>
        <end position="191"/>
    </location>
</feature>
<evidence type="ECO:0000256" key="14">
    <source>
        <dbReference type="ARBA" id="ARBA00025228"/>
    </source>
</evidence>
<organism evidence="20 21">
    <name type="scientific">Limimaricola cinnabarinus</name>
    <dbReference type="NCBI Taxonomy" id="1125964"/>
    <lineage>
        <taxon>Bacteria</taxon>
        <taxon>Pseudomonadati</taxon>
        <taxon>Pseudomonadota</taxon>
        <taxon>Alphaproteobacteria</taxon>
        <taxon>Rhodobacterales</taxon>
        <taxon>Paracoccaceae</taxon>
        <taxon>Limimaricola</taxon>
    </lineage>
</organism>
<dbReference type="NCBIfam" id="TIGR00317">
    <property type="entry name" value="cobS"/>
    <property type="match status" value="1"/>
</dbReference>
<dbReference type="HAMAP" id="MF_00719">
    <property type="entry name" value="CobS"/>
    <property type="match status" value="1"/>
</dbReference>
<comment type="pathway">
    <text evidence="3 19">Cofactor biosynthesis; adenosylcobalamin biosynthesis; adenosylcobalamin from cob(II)yrinate a,c-diamide: step 7/7.</text>
</comment>
<evidence type="ECO:0000256" key="3">
    <source>
        <dbReference type="ARBA" id="ARBA00004663"/>
    </source>
</evidence>
<evidence type="ECO:0000256" key="5">
    <source>
        <dbReference type="ARBA" id="ARBA00013200"/>
    </source>
</evidence>
<evidence type="ECO:0000256" key="13">
    <source>
        <dbReference type="ARBA" id="ARBA00023136"/>
    </source>
</evidence>
<evidence type="ECO:0000256" key="15">
    <source>
        <dbReference type="ARBA" id="ARBA00032605"/>
    </source>
</evidence>
<evidence type="ECO:0000256" key="7">
    <source>
        <dbReference type="ARBA" id="ARBA00022475"/>
    </source>
</evidence>
<evidence type="ECO:0000256" key="18">
    <source>
        <dbReference type="ARBA" id="ARBA00049504"/>
    </source>
</evidence>
<evidence type="ECO:0000313" key="20">
    <source>
        <dbReference type="EMBL" id="PHP28858.1"/>
    </source>
</evidence>
<dbReference type="Proteomes" id="UP000221860">
    <property type="component" value="Unassembled WGS sequence"/>
</dbReference>
<dbReference type="AlphaFoldDB" id="A0A2G1MJC9"/>
<comment type="similarity">
    <text evidence="4 19">Belongs to the CobS family.</text>
</comment>
<comment type="caution">
    <text evidence="19">Lacks conserved residue(s) required for the propagation of feature annotation.</text>
</comment>
<proteinExistence type="inferred from homology"/>
<dbReference type="PANTHER" id="PTHR34148">
    <property type="entry name" value="ADENOSYLCOBINAMIDE-GDP RIBAZOLETRANSFERASE"/>
    <property type="match status" value="1"/>
</dbReference>
<comment type="catalytic activity">
    <reaction evidence="18 19">
        <text>alpha-ribazole 5'-phosphate + adenosylcob(III)inamide-GDP = adenosylcob(III)alamin 5'-phosphate + GMP + H(+)</text>
        <dbReference type="Rhea" id="RHEA:23560"/>
        <dbReference type="ChEBI" id="CHEBI:15378"/>
        <dbReference type="ChEBI" id="CHEBI:57918"/>
        <dbReference type="ChEBI" id="CHEBI:58115"/>
        <dbReference type="ChEBI" id="CHEBI:60487"/>
        <dbReference type="ChEBI" id="CHEBI:60493"/>
        <dbReference type="EC" id="2.7.8.26"/>
    </reaction>
</comment>
<protein>
    <recommendedName>
        <fullName evidence="6 19">Adenosylcobinamide-GDP ribazoletransferase</fullName>
        <ecNumber evidence="5 19">2.7.8.26</ecNumber>
    </recommendedName>
    <alternativeName>
        <fullName evidence="16 19">Cobalamin synthase</fullName>
    </alternativeName>
    <alternativeName>
        <fullName evidence="15 19">Cobalamin-5'-phosphate synthase</fullName>
    </alternativeName>
</protein>
<comment type="caution">
    <text evidence="20">The sequence shown here is derived from an EMBL/GenBank/DDBJ whole genome shotgun (WGS) entry which is preliminary data.</text>
</comment>
<accession>A0A2G1MJC9</accession>
<dbReference type="EC" id="2.7.8.26" evidence="5 19"/>
<evidence type="ECO:0000256" key="10">
    <source>
        <dbReference type="ARBA" id="ARBA00022692"/>
    </source>
</evidence>
<comment type="cofactor">
    <cofactor evidence="1 19">
        <name>Mg(2+)</name>
        <dbReference type="ChEBI" id="CHEBI:18420"/>
    </cofactor>
</comment>
<keyword evidence="13 19" id="KW-0472">Membrane</keyword>
<comment type="function">
    <text evidence="14 19">Joins adenosylcobinamide-GDP and alpha-ribazole to generate adenosylcobalamin (Ado-cobalamin). Also synthesizes adenosylcobalamin 5'-phosphate from adenosylcobinamide-GDP and alpha-ribazole 5'-phosphate.</text>
</comment>
<evidence type="ECO:0000256" key="17">
    <source>
        <dbReference type="ARBA" id="ARBA00048623"/>
    </source>
</evidence>
<dbReference type="GO" id="GO:0009236">
    <property type="term" value="P:cobalamin biosynthetic process"/>
    <property type="evidence" value="ECO:0007669"/>
    <property type="project" value="UniProtKB-UniRule"/>
</dbReference>